<keyword evidence="1" id="KW-1133">Transmembrane helix</keyword>
<dbReference type="AlphaFoldDB" id="A0A9W8LXN5"/>
<dbReference type="EMBL" id="JANBUW010001465">
    <property type="protein sequence ID" value="KAJ2843290.1"/>
    <property type="molecule type" value="Genomic_DNA"/>
</dbReference>
<evidence type="ECO:0000256" key="1">
    <source>
        <dbReference type="SAM" id="Phobius"/>
    </source>
</evidence>
<feature type="transmembrane region" description="Helical" evidence="1">
    <location>
        <begin position="12"/>
        <end position="31"/>
    </location>
</feature>
<comment type="caution">
    <text evidence="2">The sequence shown here is derived from an EMBL/GenBank/DDBJ whole genome shotgun (WGS) entry which is preliminary data.</text>
</comment>
<keyword evidence="1" id="KW-0472">Membrane</keyword>
<dbReference type="Proteomes" id="UP001139887">
    <property type="component" value="Unassembled WGS sequence"/>
</dbReference>
<evidence type="ECO:0000313" key="2">
    <source>
        <dbReference type="EMBL" id="KAJ2843290.1"/>
    </source>
</evidence>
<organism evidence="2 3">
    <name type="scientific">Coemansia brasiliensis</name>
    <dbReference type="NCBI Taxonomy" id="2650707"/>
    <lineage>
        <taxon>Eukaryota</taxon>
        <taxon>Fungi</taxon>
        <taxon>Fungi incertae sedis</taxon>
        <taxon>Zoopagomycota</taxon>
        <taxon>Kickxellomycotina</taxon>
        <taxon>Kickxellomycetes</taxon>
        <taxon>Kickxellales</taxon>
        <taxon>Kickxellaceae</taxon>
        <taxon>Coemansia</taxon>
    </lineage>
</organism>
<protein>
    <submittedName>
        <fullName evidence="2">Uncharacterized protein</fullName>
    </submittedName>
</protein>
<accession>A0A9W8LXN5</accession>
<keyword evidence="1" id="KW-0812">Transmembrane</keyword>
<evidence type="ECO:0000313" key="3">
    <source>
        <dbReference type="Proteomes" id="UP001139887"/>
    </source>
</evidence>
<name>A0A9W8LXN5_9FUNG</name>
<keyword evidence="3" id="KW-1185">Reference proteome</keyword>
<feature type="non-terminal residue" evidence="2">
    <location>
        <position position="62"/>
    </location>
</feature>
<dbReference type="OrthoDB" id="264015at2759"/>
<gene>
    <name evidence="2" type="ORF">IWW36_005612</name>
</gene>
<reference evidence="2" key="1">
    <citation type="submission" date="2022-07" db="EMBL/GenBank/DDBJ databases">
        <title>Phylogenomic reconstructions and comparative analyses of Kickxellomycotina fungi.</title>
        <authorList>
            <person name="Reynolds N.K."/>
            <person name="Stajich J.E."/>
            <person name="Barry K."/>
            <person name="Grigoriev I.V."/>
            <person name="Crous P."/>
            <person name="Smith M.E."/>
        </authorList>
    </citation>
    <scope>NUCLEOTIDE SEQUENCE</scope>
    <source>
        <strain evidence="2">NRRL 1566</strain>
    </source>
</reference>
<sequence>MWRQQFAKRTIKYGAATAATALVGYAGYSYLSGQRKQLSVYSRTVYADPLETPTPPGMRPHA</sequence>
<proteinExistence type="predicted"/>